<dbReference type="GO" id="GO:0043565">
    <property type="term" value="F:sequence-specific DNA binding"/>
    <property type="evidence" value="ECO:0007669"/>
    <property type="project" value="TreeGrafter"/>
</dbReference>
<dbReference type="InterPro" id="IPR058163">
    <property type="entry name" value="LysR-type_TF_proteobact-type"/>
</dbReference>
<dbReference type="GO" id="GO:0003700">
    <property type="term" value="F:DNA-binding transcription factor activity"/>
    <property type="evidence" value="ECO:0007669"/>
    <property type="project" value="InterPro"/>
</dbReference>
<dbReference type="InterPro" id="IPR036390">
    <property type="entry name" value="WH_DNA-bd_sf"/>
</dbReference>
<evidence type="ECO:0000256" key="3">
    <source>
        <dbReference type="ARBA" id="ARBA00023125"/>
    </source>
</evidence>
<sequence length="307" mass="33588">MQVRNCRGFAVLMWDDFRLVKAIADRRTLAGAADTLAINTSTVFRRLGALEERLGTKLFERGRVGYALTPSGEEMVGLASRMADDVASFERRIAGRDLKPSGELRITTNDSFIIHMLTPIFARFREAFPDIRLEIIVGNQSLNLSRRDADIAIRATAHPTETLVGRRIASVAWTIYGRKGDEHPRERDEFRGLPWVGFSDSLPVSANGALADLTGQEAVYRLNTVLGLSHAIAAGMGIGSLPCFIGDAEPTLERLAEPQDDSSGAGLWLLTHADLKASARVRAFLDFAGAELMALKPLIEGRRAQAD</sequence>
<dbReference type="InterPro" id="IPR036388">
    <property type="entry name" value="WH-like_DNA-bd_sf"/>
</dbReference>
<comment type="similarity">
    <text evidence="1">Belongs to the LysR transcriptional regulatory family.</text>
</comment>
<evidence type="ECO:0000259" key="5">
    <source>
        <dbReference type="PROSITE" id="PS50931"/>
    </source>
</evidence>
<dbReference type="GO" id="GO:0006351">
    <property type="term" value="P:DNA-templated transcription"/>
    <property type="evidence" value="ECO:0007669"/>
    <property type="project" value="TreeGrafter"/>
</dbReference>
<comment type="caution">
    <text evidence="6">The sequence shown here is derived from an EMBL/GenBank/DDBJ whole genome shotgun (WGS) entry which is preliminary data.</text>
</comment>
<proteinExistence type="inferred from homology"/>
<evidence type="ECO:0000256" key="4">
    <source>
        <dbReference type="ARBA" id="ARBA00023163"/>
    </source>
</evidence>
<dbReference type="PROSITE" id="PS50931">
    <property type="entry name" value="HTH_LYSR"/>
    <property type="match status" value="1"/>
</dbReference>
<keyword evidence="2" id="KW-0805">Transcription regulation</keyword>
<name>A0A8J2VQB3_9RHOB</name>
<dbReference type="SUPFAM" id="SSF53850">
    <property type="entry name" value="Periplasmic binding protein-like II"/>
    <property type="match status" value="1"/>
</dbReference>
<dbReference type="Gene3D" id="1.10.10.10">
    <property type="entry name" value="Winged helix-like DNA-binding domain superfamily/Winged helix DNA-binding domain"/>
    <property type="match status" value="1"/>
</dbReference>
<dbReference type="Pfam" id="PF00126">
    <property type="entry name" value="HTH_1"/>
    <property type="match status" value="1"/>
</dbReference>
<dbReference type="Gene3D" id="3.40.190.290">
    <property type="match status" value="1"/>
</dbReference>
<dbReference type="Pfam" id="PF03466">
    <property type="entry name" value="LysR_substrate"/>
    <property type="match status" value="1"/>
</dbReference>
<dbReference type="InterPro" id="IPR000847">
    <property type="entry name" value="LysR_HTH_N"/>
</dbReference>
<protein>
    <submittedName>
        <fullName evidence="6">LysR family transcriptional regulator</fullName>
    </submittedName>
</protein>
<dbReference type="AlphaFoldDB" id="A0A8J2VQB3"/>
<evidence type="ECO:0000313" key="7">
    <source>
        <dbReference type="Proteomes" id="UP000602745"/>
    </source>
</evidence>
<feature type="domain" description="HTH lysR-type" evidence="5">
    <location>
        <begin position="12"/>
        <end position="69"/>
    </location>
</feature>
<keyword evidence="4" id="KW-0804">Transcription</keyword>
<evidence type="ECO:0000256" key="1">
    <source>
        <dbReference type="ARBA" id="ARBA00009437"/>
    </source>
</evidence>
<dbReference type="InterPro" id="IPR005119">
    <property type="entry name" value="LysR_subst-bd"/>
</dbReference>
<dbReference type="PANTHER" id="PTHR30537">
    <property type="entry name" value="HTH-TYPE TRANSCRIPTIONAL REGULATOR"/>
    <property type="match status" value="1"/>
</dbReference>
<evidence type="ECO:0000256" key="2">
    <source>
        <dbReference type="ARBA" id="ARBA00023015"/>
    </source>
</evidence>
<accession>A0A8J2VQB3</accession>
<reference evidence="6" key="2">
    <citation type="submission" date="2020-09" db="EMBL/GenBank/DDBJ databases">
        <authorList>
            <person name="Sun Q."/>
            <person name="Sedlacek I."/>
        </authorList>
    </citation>
    <scope>NUCLEOTIDE SEQUENCE</scope>
    <source>
        <strain evidence="6">CCM 7684</strain>
    </source>
</reference>
<gene>
    <name evidence="6" type="ORF">GCM10007276_11320</name>
</gene>
<organism evidence="6 7">
    <name type="scientific">Agaricicola taiwanensis</name>
    <dbReference type="NCBI Taxonomy" id="591372"/>
    <lineage>
        <taxon>Bacteria</taxon>
        <taxon>Pseudomonadati</taxon>
        <taxon>Pseudomonadota</taxon>
        <taxon>Alphaproteobacteria</taxon>
        <taxon>Rhodobacterales</taxon>
        <taxon>Paracoccaceae</taxon>
        <taxon>Agaricicola</taxon>
    </lineage>
</organism>
<dbReference type="Proteomes" id="UP000602745">
    <property type="component" value="Unassembled WGS sequence"/>
</dbReference>
<keyword evidence="3" id="KW-0238">DNA-binding</keyword>
<evidence type="ECO:0000313" key="6">
    <source>
        <dbReference type="EMBL" id="GGE35631.1"/>
    </source>
</evidence>
<dbReference type="SUPFAM" id="SSF46785">
    <property type="entry name" value="Winged helix' DNA-binding domain"/>
    <property type="match status" value="1"/>
</dbReference>
<dbReference type="PANTHER" id="PTHR30537:SF3">
    <property type="entry name" value="TRANSCRIPTIONAL REGULATORY PROTEIN"/>
    <property type="match status" value="1"/>
</dbReference>
<dbReference type="EMBL" id="BMCP01000001">
    <property type="protein sequence ID" value="GGE35631.1"/>
    <property type="molecule type" value="Genomic_DNA"/>
</dbReference>
<keyword evidence="7" id="KW-1185">Reference proteome</keyword>
<reference evidence="6" key="1">
    <citation type="journal article" date="2014" name="Int. J. Syst. Evol. Microbiol.">
        <title>Complete genome sequence of Corynebacterium casei LMG S-19264T (=DSM 44701T), isolated from a smear-ripened cheese.</title>
        <authorList>
            <consortium name="US DOE Joint Genome Institute (JGI-PGF)"/>
            <person name="Walter F."/>
            <person name="Albersmeier A."/>
            <person name="Kalinowski J."/>
            <person name="Ruckert C."/>
        </authorList>
    </citation>
    <scope>NUCLEOTIDE SEQUENCE</scope>
    <source>
        <strain evidence="6">CCM 7684</strain>
    </source>
</reference>